<keyword evidence="2" id="KW-1185">Reference proteome</keyword>
<dbReference type="Gene3D" id="2.30.110.10">
    <property type="entry name" value="Electron Transport, Fmn-binding Protein, Chain A"/>
    <property type="match status" value="1"/>
</dbReference>
<sequence length="485" mass="54847">MREGPESASLAALFTKGNGEAGFRLLERDTQYIAGQLGGVQAKAPFLQSLRDKPSDAIILSMLECEYMSSLTVKVGDVAVVFGKVKSIHPYGDLSIPTPGNRSLVYVDGTYSRVTKHHESFDAQIDQLKDITSTFFVIQEGIARVIKDVTSELSQDLQNPALQPVNDKLRRLKHSLKSSEIFYEEMIQPFLILDTAPQQDLPQSSPTGTAVAISNKSTRKYLPNNFGKRKGKRVKKVQVGNLSKNYPRYGIDTKTKKKGRRDRNIEIKEISPDLVEWLDASTDEPFCDFGGSHAQQAGTCKDTAIAIDIFEWDLSWDSPGTTPFIEADPSAFFYSRDFGSRAKHHLSIRRTLERARVQAFYQWWQEHYYSEQHTYRHNAAETTSEIVEGAGKSGQMPSEWGKLGKEHGVDQLPMEHLTRKSEKRCDVNPKLPLATRREPWYSMLGELSSTVDTPSKRWQPPRSSILHQFLSEQDIIDNEEDEMEP</sequence>
<evidence type="ECO:0000313" key="1">
    <source>
        <dbReference type="EMBL" id="KKY14429.1"/>
    </source>
</evidence>
<gene>
    <name evidence="1" type="ORF">UCRPC4_g06749</name>
</gene>
<evidence type="ECO:0000313" key="2">
    <source>
        <dbReference type="Proteomes" id="UP000053317"/>
    </source>
</evidence>
<accession>A0A0G2DUV3</accession>
<reference evidence="1 2" key="2">
    <citation type="submission" date="2015-05" db="EMBL/GenBank/DDBJ databases">
        <authorList>
            <person name="Morales-Cruz A."/>
            <person name="Amrine K.C."/>
            <person name="Cantu D."/>
        </authorList>
    </citation>
    <scope>NUCLEOTIDE SEQUENCE [LARGE SCALE GENOMIC DNA]</scope>
    <source>
        <strain evidence="1">UCRPC4</strain>
    </source>
</reference>
<name>A0A0G2DUV3_PHACM</name>
<dbReference type="EMBL" id="LCWF01000226">
    <property type="protein sequence ID" value="KKY14429.1"/>
    <property type="molecule type" value="Genomic_DNA"/>
</dbReference>
<dbReference type="Proteomes" id="UP000053317">
    <property type="component" value="Unassembled WGS sequence"/>
</dbReference>
<protein>
    <submittedName>
        <fullName evidence="1">Uncharacterized protein</fullName>
    </submittedName>
</protein>
<comment type="caution">
    <text evidence="1">The sequence shown here is derived from an EMBL/GenBank/DDBJ whole genome shotgun (WGS) entry which is preliminary data.</text>
</comment>
<dbReference type="InterPro" id="IPR012349">
    <property type="entry name" value="Split_barrel_FMN-bd"/>
</dbReference>
<reference evidence="1 2" key="1">
    <citation type="submission" date="2015-05" db="EMBL/GenBank/DDBJ databases">
        <title>Distinctive expansion of gene families associated with plant cell wall degradation and secondary metabolism in the genomes of grapevine trunk pathogens.</title>
        <authorList>
            <person name="Lawrence D.P."/>
            <person name="Travadon R."/>
            <person name="Rolshausen P.E."/>
            <person name="Baumgartner K."/>
        </authorList>
    </citation>
    <scope>NUCLEOTIDE SEQUENCE [LARGE SCALE GENOMIC DNA]</scope>
    <source>
        <strain evidence="1">UCRPC4</strain>
    </source>
</reference>
<organism evidence="1 2">
    <name type="scientific">Phaeomoniella chlamydospora</name>
    <name type="common">Phaeoacremonium chlamydosporum</name>
    <dbReference type="NCBI Taxonomy" id="158046"/>
    <lineage>
        <taxon>Eukaryota</taxon>
        <taxon>Fungi</taxon>
        <taxon>Dikarya</taxon>
        <taxon>Ascomycota</taxon>
        <taxon>Pezizomycotina</taxon>
        <taxon>Eurotiomycetes</taxon>
        <taxon>Chaetothyriomycetidae</taxon>
        <taxon>Phaeomoniellales</taxon>
        <taxon>Phaeomoniellaceae</taxon>
        <taxon>Phaeomoniella</taxon>
    </lineage>
</organism>
<dbReference type="AlphaFoldDB" id="A0A0G2DUV3"/>
<proteinExistence type="predicted"/>